<protein>
    <submittedName>
        <fullName evidence="2">Putative DNA repair protein</fullName>
    </submittedName>
</protein>
<dbReference type="InterPro" id="IPR038726">
    <property type="entry name" value="PDDEXK_AddAB-type"/>
</dbReference>
<feature type="domain" description="PD-(D/E)XK endonuclease-like" evidence="1">
    <location>
        <begin position="578"/>
        <end position="836"/>
    </location>
</feature>
<reference evidence="2 3" key="1">
    <citation type="submission" date="2014-06" db="EMBL/GenBank/DDBJ databases">
        <authorList>
            <person name="Urmite Genomes Urmite Genomes"/>
        </authorList>
    </citation>
    <scope>NUCLEOTIDE SEQUENCE [LARGE SCALE GENOMIC DNA]</scope>
</reference>
<dbReference type="SUPFAM" id="SSF52540">
    <property type="entry name" value="P-loop containing nucleoside triphosphate hydrolases"/>
    <property type="match status" value="1"/>
</dbReference>
<dbReference type="eggNOG" id="COG2887">
    <property type="taxonomic scope" value="Bacteria"/>
</dbReference>
<keyword evidence="3" id="KW-1185">Reference proteome</keyword>
<evidence type="ECO:0000313" key="3">
    <source>
        <dbReference type="Proteomes" id="UP000044071"/>
    </source>
</evidence>
<dbReference type="RefSeq" id="WP_043873425.1">
    <property type="nucleotide sequence ID" value="NZ_CCVW01000001.1"/>
</dbReference>
<dbReference type="Pfam" id="PF12705">
    <property type="entry name" value="PDDEXK_1"/>
    <property type="match status" value="1"/>
</dbReference>
<proteinExistence type="predicted"/>
<dbReference type="AlphaFoldDB" id="A0A078KRG3"/>
<dbReference type="InterPro" id="IPR027417">
    <property type="entry name" value="P-loop_NTPase"/>
</dbReference>
<evidence type="ECO:0000259" key="1">
    <source>
        <dbReference type="Pfam" id="PF12705"/>
    </source>
</evidence>
<dbReference type="EMBL" id="CCSB01000001">
    <property type="protein sequence ID" value="CDZ77005.1"/>
    <property type="molecule type" value="Genomic_DNA"/>
</dbReference>
<dbReference type="OrthoDB" id="9761147at2"/>
<dbReference type="InterPro" id="IPR011604">
    <property type="entry name" value="PDDEXK-like_dom_sf"/>
</dbReference>
<gene>
    <name evidence="2" type="ORF">BN59_01284</name>
</gene>
<dbReference type="InterPro" id="IPR019925">
    <property type="entry name" value="DNA_repair_protein_predicted"/>
</dbReference>
<sequence>MIKNKKELLGLMQRKAMVITPNNRLSNELINEFLRENQALIQDKPLCLPYSAFLQNCYKQLCHSQAHSNHPLVLTNQQRRYLLRRLVSKTTANPPNEGLLEALEDAWTRCHLWQIDFAHPSFAQTPQTSQFRRWAIDLLEELDKIAAITEDQLANYLISQQNPYPYQGLVWACFDDYTPQQLALQHYFNAQGCQIQHYELAEQTSQIYRYAAKDSHDENQQLIAWLKSCLAKQEKRITVVVPDLQSQAQQLKRLLQQQLPTEFNISLGQALADYPLVAHAFCWLGLDSKQLSANEAQLLLHSPFLAHSQTEMLARAQFREESTILQEHQFSHSSFLKAIEKPAPKLAELLGTLVPYPAKDSPQGWLNHFSNRLFALGFPGEYALNSSSYQCYQRFLALFDEFKQLALLSHEMTEAEALATFKNLAKSTIFQAKNTETTIQILGLLEAAGCSFDSLWVTGLTDQCLPQKTKLSAFIPLSLQRENHMPHASPARELKLAEKALARLVNSSPLVVLSYPHLSNDQPNMPSPLIGSFPAFIPQEIKPIWQESKLVNYEEDYQLPLAADEKATGGTAILANQAKCPFRAFAAHRLHAKTTLELSDGPDARERGQLIHKVMELLWQKLQNQHNLLTLDPKELDNIIEQAIHQALEPIIQQRAYSFSTLVQEVEKLKLRRLVQACLDWERQRPHFEVEALEQAFTINLAGIDFRLRVDRLDRLEQGNKWVIDYKSSLPTSLPWKEERPKEPQLLLYALLDETINGLLFAQLKAGQLSCKGLTEENHGELGLSTIKKEEHWAEYRQHWQTQLDELAEEFCQGYCPPQPATQAICQLCDFQNLCRFK</sequence>
<organism evidence="2 3">
    <name type="scientific">Legionella massiliensis</name>
    <dbReference type="NCBI Taxonomy" id="1034943"/>
    <lineage>
        <taxon>Bacteria</taxon>
        <taxon>Pseudomonadati</taxon>
        <taxon>Pseudomonadota</taxon>
        <taxon>Gammaproteobacteria</taxon>
        <taxon>Legionellales</taxon>
        <taxon>Legionellaceae</taxon>
        <taxon>Legionella</taxon>
    </lineage>
</organism>
<dbReference type="NCBIfam" id="TIGR03623">
    <property type="entry name" value="probable DNA repair protein"/>
    <property type="match status" value="1"/>
</dbReference>
<accession>A0A078KRG3</accession>
<name>A0A078KRG3_9GAMM</name>
<dbReference type="Proteomes" id="UP000044071">
    <property type="component" value="Unassembled WGS sequence"/>
</dbReference>
<dbReference type="STRING" id="1034943.BN59_01284"/>
<evidence type="ECO:0000313" key="2">
    <source>
        <dbReference type="EMBL" id="CDZ77005.1"/>
    </source>
</evidence>
<dbReference type="Gene3D" id="3.90.320.10">
    <property type="match status" value="1"/>
</dbReference>
<dbReference type="eggNOG" id="COG0210">
    <property type="taxonomic scope" value="Bacteria"/>
</dbReference>